<reference evidence="2" key="1">
    <citation type="submission" date="2017-09" db="EMBL/GenBank/DDBJ databases">
        <title>Depth-based differentiation of microbial function through sediment-hosted aquifers and enrichment of novel symbionts in the deep terrestrial subsurface.</title>
        <authorList>
            <person name="Probst A.J."/>
            <person name="Ladd B."/>
            <person name="Jarett J.K."/>
            <person name="Geller-Mcgrath D.E."/>
            <person name="Sieber C.M.K."/>
            <person name="Emerson J.B."/>
            <person name="Anantharaman K."/>
            <person name="Thomas B.C."/>
            <person name="Malmstrom R."/>
            <person name="Stieglmeier M."/>
            <person name="Klingl A."/>
            <person name="Woyke T."/>
            <person name="Ryan C.M."/>
            <person name="Banfield J.F."/>
        </authorList>
    </citation>
    <scope>NUCLEOTIDE SEQUENCE [LARGE SCALE GENOMIC DNA]</scope>
</reference>
<name>A0A2M7VWX6_9BACT</name>
<protein>
    <submittedName>
        <fullName evidence="1">Uncharacterized protein</fullName>
    </submittedName>
</protein>
<dbReference type="EMBL" id="PFPX01000101">
    <property type="protein sequence ID" value="PJA08869.1"/>
    <property type="molecule type" value="Genomic_DNA"/>
</dbReference>
<dbReference type="Proteomes" id="UP000228743">
    <property type="component" value="Unassembled WGS sequence"/>
</dbReference>
<comment type="caution">
    <text evidence="1">The sequence shown here is derived from an EMBL/GenBank/DDBJ whole genome shotgun (WGS) entry which is preliminary data.</text>
</comment>
<dbReference type="AlphaFoldDB" id="A0A2M7VWX6"/>
<organism evidence="1 2">
    <name type="scientific">Candidatus Falkowbacteria bacterium CG_4_10_14_0_2_um_filter_41_15</name>
    <dbReference type="NCBI Taxonomy" id="1974554"/>
    <lineage>
        <taxon>Bacteria</taxon>
        <taxon>Candidatus Falkowiibacteriota</taxon>
    </lineage>
</organism>
<evidence type="ECO:0000313" key="2">
    <source>
        <dbReference type="Proteomes" id="UP000228743"/>
    </source>
</evidence>
<gene>
    <name evidence="1" type="ORF">COX68_03695</name>
</gene>
<accession>A0A2M7VWX6</accession>
<proteinExistence type="predicted"/>
<sequence length="114" mass="12588">MAGLVEGIAKIVDANGVEDGGEGVMFAFSNLCRKCFMTILANIKLDLFHFFLTKATANKVFTGAVRADKRVGGGFDFLTDWRGGNLTSWGYFGGLFENREITMANFQNPIFNFQ</sequence>
<evidence type="ECO:0000313" key="1">
    <source>
        <dbReference type="EMBL" id="PJA08869.1"/>
    </source>
</evidence>